<evidence type="ECO:0000256" key="6">
    <source>
        <dbReference type="ARBA" id="ARBA00022927"/>
    </source>
</evidence>
<evidence type="ECO:0000313" key="13">
    <source>
        <dbReference type="Proteomes" id="UP000607653"/>
    </source>
</evidence>
<evidence type="ECO:0000256" key="2">
    <source>
        <dbReference type="ARBA" id="ARBA00008444"/>
    </source>
</evidence>
<keyword evidence="7 11" id="KW-1133">Transmembrane helix</keyword>
<comment type="caution">
    <text evidence="12">The sequence shown here is derived from an EMBL/GenBank/DDBJ whole genome shotgun (WGS) entry which is preliminary data.</text>
</comment>
<name>A0A823A4S5_NELNU</name>
<keyword evidence="13" id="KW-1185">Reference proteome</keyword>
<evidence type="ECO:0000256" key="7">
    <source>
        <dbReference type="ARBA" id="ARBA00022989"/>
    </source>
</evidence>
<feature type="transmembrane region" description="Helical" evidence="11">
    <location>
        <begin position="42"/>
        <end position="65"/>
    </location>
</feature>
<comment type="similarity">
    <text evidence="2">Belongs to the Tim17/Tim22/Tim23 family.</text>
</comment>
<accession>A0A823A4S5</accession>
<evidence type="ECO:0000256" key="8">
    <source>
        <dbReference type="ARBA" id="ARBA00023010"/>
    </source>
</evidence>
<evidence type="ECO:0000256" key="1">
    <source>
        <dbReference type="ARBA" id="ARBA00004448"/>
    </source>
</evidence>
<keyword evidence="5" id="KW-0999">Mitochondrion inner membrane</keyword>
<dbReference type="Proteomes" id="UP000607653">
    <property type="component" value="Unassembled WGS sequence"/>
</dbReference>
<dbReference type="EMBL" id="DUZY01000008">
    <property type="protein sequence ID" value="DAD48878.1"/>
    <property type="molecule type" value="Genomic_DNA"/>
</dbReference>
<dbReference type="GO" id="GO:0005743">
    <property type="term" value="C:mitochondrial inner membrane"/>
    <property type="evidence" value="ECO:0007669"/>
    <property type="project" value="UniProtKB-SubCell"/>
</dbReference>
<organism evidence="12 13">
    <name type="scientific">Nelumbo nucifera</name>
    <name type="common">Sacred lotus</name>
    <dbReference type="NCBI Taxonomy" id="4432"/>
    <lineage>
        <taxon>Eukaryota</taxon>
        <taxon>Viridiplantae</taxon>
        <taxon>Streptophyta</taxon>
        <taxon>Embryophyta</taxon>
        <taxon>Tracheophyta</taxon>
        <taxon>Spermatophyta</taxon>
        <taxon>Magnoliopsida</taxon>
        <taxon>Proteales</taxon>
        <taxon>Nelumbonaceae</taxon>
        <taxon>Nelumbo</taxon>
    </lineage>
</organism>
<dbReference type="Pfam" id="PF02466">
    <property type="entry name" value="Tim17"/>
    <property type="match status" value="1"/>
</dbReference>
<evidence type="ECO:0000313" key="12">
    <source>
        <dbReference type="EMBL" id="DAD48878.1"/>
    </source>
</evidence>
<keyword evidence="3" id="KW-0813">Transport</keyword>
<keyword evidence="9" id="KW-0496">Mitochondrion</keyword>
<dbReference type="PANTHER" id="PTHR10485:SF0">
    <property type="entry name" value="AT05822P-RELATED"/>
    <property type="match status" value="1"/>
</dbReference>
<keyword evidence="10 11" id="KW-0472">Membrane</keyword>
<gene>
    <name evidence="12" type="ORF">HUJ06_018815</name>
</gene>
<evidence type="ECO:0000256" key="5">
    <source>
        <dbReference type="ARBA" id="ARBA00022792"/>
    </source>
</evidence>
<evidence type="ECO:0000256" key="10">
    <source>
        <dbReference type="ARBA" id="ARBA00023136"/>
    </source>
</evidence>
<reference evidence="12 13" key="1">
    <citation type="journal article" date="2020" name="Mol. Biol. Evol.">
        <title>Distinct Expression and Methylation Patterns for Genes with Different Fates following a Single Whole-Genome Duplication in Flowering Plants.</title>
        <authorList>
            <person name="Shi T."/>
            <person name="Rahmani R.S."/>
            <person name="Gugger P.F."/>
            <person name="Wang M."/>
            <person name="Li H."/>
            <person name="Zhang Y."/>
            <person name="Li Z."/>
            <person name="Wang Q."/>
            <person name="Van de Peer Y."/>
            <person name="Marchal K."/>
            <person name="Chen J."/>
        </authorList>
    </citation>
    <scope>NUCLEOTIDE SEQUENCE [LARGE SCALE GENOMIC DNA]</scope>
    <source>
        <tissue evidence="12">Leaf</tissue>
    </source>
</reference>
<keyword evidence="6" id="KW-0653">Protein transport</keyword>
<protein>
    <submittedName>
        <fullName evidence="12">Uncharacterized protein</fullName>
    </submittedName>
</protein>
<dbReference type="GO" id="GO:0015031">
    <property type="term" value="P:protein transport"/>
    <property type="evidence" value="ECO:0007669"/>
    <property type="project" value="UniProtKB-KW"/>
</dbReference>
<dbReference type="AlphaFoldDB" id="A0A823A4S5"/>
<evidence type="ECO:0000256" key="9">
    <source>
        <dbReference type="ARBA" id="ARBA00023128"/>
    </source>
</evidence>
<sequence length="88" mass="10043">MGAVGGSAFHFLKGIYNSPKGERLIGGSQVVRMNSPRVGSSFTVWGGLFSVFDLWGVFFFLLVCWKKKKNKIPKFRERRVLDFNLIRD</sequence>
<dbReference type="PANTHER" id="PTHR10485">
    <property type="entry name" value="MITOCHONDRIAL IMPORT INNER MEMBRANE TRANSLOCASE SUBUNIT TIM-17"/>
    <property type="match status" value="1"/>
</dbReference>
<evidence type="ECO:0000256" key="4">
    <source>
        <dbReference type="ARBA" id="ARBA00022692"/>
    </source>
</evidence>
<proteinExistence type="inferred from homology"/>
<keyword evidence="8" id="KW-0811">Translocation</keyword>
<evidence type="ECO:0000256" key="11">
    <source>
        <dbReference type="SAM" id="Phobius"/>
    </source>
</evidence>
<comment type="subcellular location">
    <subcellularLocation>
        <location evidence="1">Mitochondrion inner membrane</location>
        <topology evidence="1">Multi-pass membrane protein</topology>
    </subcellularLocation>
</comment>
<evidence type="ECO:0000256" key="3">
    <source>
        <dbReference type="ARBA" id="ARBA00022448"/>
    </source>
</evidence>
<keyword evidence="4 11" id="KW-0812">Transmembrane</keyword>